<evidence type="ECO:0000313" key="4">
    <source>
        <dbReference type="EMBL" id="MBC8535558.1"/>
    </source>
</evidence>
<organism evidence="4 5">
    <name type="scientific">Feifania hominis</name>
    <dbReference type="NCBI Taxonomy" id="2763660"/>
    <lineage>
        <taxon>Bacteria</taxon>
        <taxon>Bacillati</taxon>
        <taxon>Bacillota</taxon>
        <taxon>Clostridia</taxon>
        <taxon>Eubacteriales</taxon>
        <taxon>Feifaniaceae</taxon>
        <taxon>Feifania</taxon>
    </lineage>
</organism>
<name>A0A926DCG6_9FIRM</name>
<dbReference type="Pfam" id="PF01551">
    <property type="entry name" value="Peptidase_M23"/>
    <property type="match status" value="1"/>
</dbReference>
<feature type="transmembrane region" description="Helical" evidence="1">
    <location>
        <begin position="6"/>
        <end position="27"/>
    </location>
</feature>
<proteinExistence type="predicted"/>
<dbReference type="InterPro" id="IPR016047">
    <property type="entry name" value="M23ase_b-sheet_dom"/>
</dbReference>
<dbReference type="InterPro" id="IPR008756">
    <property type="entry name" value="Peptidase_M56"/>
</dbReference>
<dbReference type="InterPro" id="IPR052173">
    <property type="entry name" value="Beta-lactam_resp_regulator"/>
</dbReference>
<evidence type="ECO:0000259" key="2">
    <source>
        <dbReference type="Pfam" id="PF01551"/>
    </source>
</evidence>
<feature type="transmembrane region" description="Helical" evidence="1">
    <location>
        <begin position="298"/>
        <end position="318"/>
    </location>
</feature>
<dbReference type="AlphaFoldDB" id="A0A926DCG6"/>
<comment type="caution">
    <text evidence="4">The sequence shown here is derived from an EMBL/GenBank/DDBJ whole genome shotgun (WGS) entry which is preliminary data.</text>
</comment>
<protein>
    <submittedName>
        <fullName evidence="4">Peptidoglycan DD-metalloendopeptidase family protein</fullName>
    </submittedName>
</protein>
<keyword evidence="5" id="KW-1185">Reference proteome</keyword>
<feature type="domain" description="M23ase beta-sheet core" evidence="2">
    <location>
        <begin position="386"/>
        <end position="472"/>
    </location>
</feature>
<keyword evidence="1" id="KW-0812">Transmembrane</keyword>
<dbReference type="CDD" id="cd07341">
    <property type="entry name" value="M56_BlaR1_MecR1_like"/>
    <property type="match status" value="1"/>
</dbReference>
<evidence type="ECO:0000313" key="5">
    <source>
        <dbReference type="Proteomes" id="UP000620366"/>
    </source>
</evidence>
<keyword evidence="1" id="KW-1133">Transmembrane helix</keyword>
<feature type="domain" description="Peptidase M56" evidence="3">
    <location>
        <begin position="6"/>
        <end position="290"/>
    </location>
</feature>
<dbReference type="EMBL" id="JACRSP010000001">
    <property type="protein sequence ID" value="MBC8535558.1"/>
    <property type="molecule type" value="Genomic_DNA"/>
</dbReference>
<dbReference type="Gene3D" id="2.70.70.10">
    <property type="entry name" value="Glucose Permease (Domain IIA)"/>
    <property type="match status" value="1"/>
</dbReference>
<keyword evidence="1" id="KW-0472">Membrane</keyword>
<dbReference type="Proteomes" id="UP000620366">
    <property type="component" value="Unassembled WGS sequence"/>
</dbReference>
<feature type="transmembrane region" description="Helical" evidence="1">
    <location>
        <begin position="101"/>
        <end position="123"/>
    </location>
</feature>
<dbReference type="CDD" id="cd12797">
    <property type="entry name" value="M23_peptidase"/>
    <property type="match status" value="1"/>
</dbReference>
<feature type="transmembrane region" description="Helical" evidence="1">
    <location>
        <begin position="34"/>
        <end position="53"/>
    </location>
</feature>
<dbReference type="RefSeq" id="WP_249299285.1">
    <property type="nucleotide sequence ID" value="NZ_JACRSP010000001.1"/>
</dbReference>
<dbReference type="PANTHER" id="PTHR34978">
    <property type="entry name" value="POSSIBLE SENSOR-TRANSDUCER PROTEIN BLAR"/>
    <property type="match status" value="1"/>
</dbReference>
<reference evidence="4" key="1">
    <citation type="submission" date="2020-08" db="EMBL/GenBank/DDBJ databases">
        <title>Genome public.</title>
        <authorList>
            <person name="Liu C."/>
            <person name="Sun Q."/>
        </authorList>
    </citation>
    <scope>NUCLEOTIDE SEQUENCE</scope>
    <source>
        <strain evidence="4">BX7</strain>
    </source>
</reference>
<accession>A0A926DCG6</accession>
<evidence type="ECO:0000259" key="3">
    <source>
        <dbReference type="Pfam" id="PF05569"/>
    </source>
</evidence>
<gene>
    <name evidence="4" type="ORF">H8695_02460</name>
</gene>
<sequence>MMLLSFVQTTVLGGVMIAVILLLRAALKGRLGAGLFRVLWALAALRLLIPAAIRVSLPVYPILSSPVTGSAHGSDTLTRELLAKLPENLQSVLPAVHGTTAAIPAGMLFWLFGCAAATLYFAVTYCRCRAELRTSLPADCAAVNCWISRHAVTRKIEVRVSDKIATPLTYGIFHPVILLPKQTDWTDERQLDFVLTHEWVHIRRYDALYKLILTAALCLHWCNPLVWVMALVANRDLELSCDEQVLRAAGEQQRQAYALTLLTLQERRNRRTTLYSHFGKYPIEERITAIMKYKKTSLLAVVLAVLLAAAMTTAFALMPQQSEEPADGSVPIAPIEPVSSGDSPPLTGGKTLLCWPAEDCYLVTASFGLSRPDGSEMDHITISGENARHAPVLAAADGIVSFADFDGTNGNCIVIDHINGLRTVYSHCAKIDVKKGDTVKAGDAIATIGSSGSATGPCLGFAVYEDDIACDPVSLMPDSVIEKLSCLK</sequence>
<dbReference type="Pfam" id="PF05569">
    <property type="entry name" value="Peptidase_M56"/>
    <property type="match status" value="1"/>
</dbReference>
<dbReference type="PANTHER" id="PTHR34978:SF3">
    <property type="entry name" value="SLR0241 PROTEIN"/>
    <property type="match status" value="1"/>
</dbReference>
<dbReference type="SUPFAM" id="SSF51261">
    <property type="entry name" value="Duplicated hybrid motif"/>
    <property type="match status" value="1"/>
</dbReference>
<dbReference type="InterPro" id="IPR011055">
    <property type="entry name" value="Dup_hybrid_motif"/>
</dbReference>
<evidence type="ECO:0000256" key="1">
    <source>
        <dbReference type="SAM" id="Phobius"/>
    </source>
</evidence>